<sequence length="220" mass="24822">MERPNAYVKKGPWTAEEDEIDANDTKNVNFTTKWKQVFSRGREDGDTTASTIREQVGENRNVPSYPCSSAIEEGTSCCNYETHNCFSNSQEFRMVPLPDLVKPNLQNVEAEQPIFEATPLHMISPIDSPPHYSLSQLPQPQLDLPFLSECKELDQDPMAPDLLDMFGLTECESGQKFFKENTASTKLGEVKDLSIPNIVFDDFPPEMLDYLETLTSSSEL</sequence>
<dbReference type="InterPro" id="IPR053106">
    <property type="entry name" value="Plant_Male-Germline_Reg_TFs"/>
</dbReference>
<dbReference type="PANTHER" id="PTHR47996">
    <property type="entry name" value="TRANSCRIPTION FACTOR DUO1"/>
    <property type="match status" value="1"/>
</dbReference>
<evidence type="ECO:0000313" key="1">
    <source>
        <dbReference type="Proteomes" id="UP000694861"/>
    </source>
</evidence>
<dbReference type="Proteomes" id="UP000694861">
    <property type="component" value="Linkage group LG5"/>
</dbReference>
<protein>
    <submittedName>
        <fullName evidence="2">Uncharacterized protein LOC103333454</fullName>
    </submittedName>
</protein>
<name>A0ABM1LQY2_PRUMU</name>
<keyword evidence="1" id="KW-1185">Reference proteome</keyword>
<reference evidence="2" key="2">
    <citation type="submission" date="2025-08" db="UniProtKB">
        <authorList>
            <consortium name="RefSeq"/>
        </authorList>
    </citation>
    <scope>IDENTIFICATION</scope>
</reference>
<organism evidence="1 2">
    <name type="scientific">Prunus mume</name>
    <name type="common">Japanese apricot</name>
    <name type="synonym">Armeniaca mume</name>
    <dbReference type="NCBI Taxonomy" id="102107"/>
    <lineage>
        <taxon>Eukaryota</taxon>
        <taxon>Viridiplantae</taxon>
        <taxon>Streptophyta</taxon>
        <taxon>Embryophyta</taxon>
        <taxon>Tracheophyta</taxon>
        <taxon>Spermatophyta</taxon>
        <taxon>Magnoliopsida</taxon>
        <taxon>eudicotyledons</taxon>
        <taxon>Gunneridae</taxon>
        <taxon>Pentapetalae</taxon>
        <taxon>rosids</taxon>
        <taxon>fabids</taxon>
        <taxon>Rosales</taxon>
        <taxon>Rosaceae</taxon>
        <taxon>Amygdaloideae</taxon>
        <taxon>Amygdaleae</taxon>
        <taxon>Prunus</taxon>
    </lineage>
</organism>
<evidence type="ECO:0000313" key="2">
    <source>
        <dbReference type="RefSeq" id="XP_016649809.1"/>
    </source>
</evidence>
<gene>
    <name evidence="2" type="primary">LOC103333454</name>
</gene>
<proteinExistence type="predicted"/>
<dbReference type="PANTHER" id="PTHR47996:SF3">
    <property type="entry name" value="TRANSCRIPTION FACTOR DUO1"/>
    <property type="match status" value="1"/>
</dbReference>
<dbReference type="GeneID" id="103333454"/>
<dbReference type="RefSeq" id="XP_016649809.1">
    <property type="nucleotide sequence ID" value="XM_016794323.1"/>
</dbReference>
<accession>A0ABM1LQY2</accession>
<reference evidence="1" key="1">
    <citation type="journal article" date="2012" name="Nat. Commun.">
        <title>The genome of Prunus mume.</title>
        <authorList>
            <person name="Zhang Q."/>
            <person name="Chen W."/>
            <person name="Sun L."/>
            <person name="Zhao F."/>
            <person name="Huang B."/>
            <person name="Yang W."/>
            <person name="Tao Y."/>
            <person name="Wang J."/>
            <person name="Yuan Z."/>
            <person name="Fan G."/>
            <person name="Xing Z."/>
            <person name="Han C."/>
            <person name="Pan H."/>
            <person name="Zhong X."/>
            <person name="Shi W."/>
            <person name="Liang X."/>
            <person name="Du D."/>
            <person name="Sun F."/>
            <person name="Xu Z."/>
            <person name="Hao R."/>
            <person name="Lv T."/>
            <person name="Lv Y."/>
            <person name="Zheng Z."/>
            <person name="Sun M."/>
            <person name="Luo L."/>
            <person name="Cai M."/>
            <person name="Gao Y."/>
            <person name="Wang J."/>
            <person name="Yin Y."/>
            <person name="Xu X."/>
            <person name="Cheng T."/>
            <person name="Wang J."/>
        </authorList>
    </citation>
    <scope>NUCLEOTIDE SEQUENCE [LARGE SCALE GENOMIC DNA]</scope>
</reference>